<dbReference type="Proteomes" id="UP000572680">
    <property type="component" value="Unassembled WGS sequence"/>
</dbReference>
<feature type="domain" description="Major facilitator superfamily (MFS) profile" evidence="7">
    <location>
        <begin position="15"/>
        <end position="388"/>
    </location>
</feature>
<feature type="transmembrane region" description="Helical" evidence="6">
    <location>
        <begin position="303"/>
        <end position="324"/>
    </location>
</feature>
<dbReference type="PANTHER" id="PTHR43124:SF3">
    <property type="entry name" value="CHLORAMPHENICOL EFFLUX PUMP RV0191"/>
    <property type="match status" value="1"/>
</dbReference>
<dbReference type="PROSITE" id="PS50850">
    <property type="entry name" value="MFS"/>
    <property type="match status" value="1"/>
</dbReference>
<dbReference type="AlphaFoldDB" id="A0A7W3QK56"/>
<dbReference type="InterPro" id="IPR011701">
    <property type="entry name" value="MFS"/>
</dbReference>
<dbReference type="GO" id="GO:0005886">
    <property type="term" value="C:plasma membrane"/>
    <property type="evidence" value="ECO:0007669"/>
    <property type="project" value="UniProtKB-SubCell"/>
</dbReference>
<dbReference type="GO" id="GO:0022857">
    <property type="term" value="F:transmembrane transporter activity"/>
    <property type="evidence" value="ECO:0007669"/>
    <property type="project" value="InterPro"/>
</dbReference>
<keyword evidence="9" id="KW-1185">Reference proteome</keyword>
<dbReference type="CDD" id="cd17324">
    <property type="entry name" value="MFS_NepI_like"/>
    <property type="match status" value="1"/>
</dbReference>
<evidence type="ECO:0000256" key="6">
    <source>
        <dbReference type="SAM" id="Phobius"/>
    </source>
</evidence>
<keyword evidence="3 6" id="KW-0812">Transmembrane</keyword>
<feature type="transmembrane region" description="Helical" evidence="6">
    <location>
        <begin position="278"/>
        <end position="297"/>
    </location>
</feature>
<keyword evidence="2" id="KW-1003">Cell membrane</keyword>
<dbReference type="SUPFAM" id="SSF103473">
    <property type="entry name" value="MFS general substrate transporter"/>
    <property type="match status" value="1"/>
</dbReference>
<feature type="transmembrane region" description="Helical" evidence="6">
    <location>
        <begin position="361"/>
        <end position="383"/>
    </location>
</feature>
<feature type="transmembrane region" description="Helical" evidence="6">
    <location>
        <begin position="106"/>
        <end position="127"/>
    </location>
</feature>
<feature type="transmembrane region" description="Helical" evidence="6">
    <location>
        <begin position="12"/>
        <end position="29"/>
    </location>
</feature>
<gene>
    <name evidence="8" type="ORF">HNR61_001231</name>
</gene>
<name>A0A7W3QK56_ACTNM</name>
<accession>A0A7W3QK56</accession>
<keyword evidence="4 6" id="KW-1133">Transmembrane helix</keyword>
<comment type="caution">
    <text evidence="8">The sequence shown here is derived from an EMBL/GenBank/DDBJ whole genome shotgun (WGS) entry which is preliminary data.</text>
</comment>
<feature type="transmembrane region" description="Helical" evidence="6">
    <location>
        <begin position="336"/>
        <end position="355"/>
    </location>
</feature>
<sequence>MTATADPPATDGRAAVAAVTLGIFALMTSELLPVGLLTPVATALEVSEGVAGLMVTAPGLVAAVAAPVLTTAAARVDRRVLLAALLALMAAANLACAAAPHFGVVLAARLAVGVSVGGFWAVAGGLAARLVPERRVARATAVVFGGVSAASVLGVPAGTLLADVAGWRAAFAGVGALGAAAVVLLLVLVPPLPSRRAGDRRDALGLLCGAPAVRAGAAITFLLVTAHFTAYTFVRPLLERVAEVDGRWIGPLLLAYGAAGMAGNFAAGAALTRDVPRTVLAIAVALAAVPPLFALAGTAPASGAVLVVLWGLAYGGVSVSLQTWMLRAAPDDAEAASSLLVMAFNLAIALGALAGGRVADAFPLTGVLWTAGLLALPAALVVLTTKRR</sequence>
<feature type="transmembrane region" description="Helical" evidence="6">
    <location>
        <begin position="139"/>
        <end position="161"/>
    </location>
</feature>
<evidence type="ECO:0000256" key="4">
    <source>
        <dbReference type="ARBA" id="ARBA00022989"/>
    </source>
</evidence>
<evidence type="ECO:0000256" key="2">
    <source>
        <dbReference type="ARBA" id="ARBA00022475"/>
    </source>
</evidence>
<reference evidence="8 9" key="1">
    <citation type="submission" date="2020-08" db="EMBL/GenBank/DDBJ databases">
        <title>Genomic Encyclopedia of Type Strains, Phase IV (KMG-IV): sequencing the most valuable type-strain genomes for metagenomic binning, comparative biology and taxonomic classification.</title>
        <authorList>
            <person name="Goeker M."/>
        </authorList>
    </citation>
    <scope>NUCLEOTIDE SEQUENCE [LARGE SCALE GENOMIC DNA]</scope>
    <source>
        <strain evidence="8 9">DSM 44197</strain>
    </source>
</reference>
<feature type="transmembrane region" description="Helical" evidence="6">
    <location>
        <begin position="204"/>
        <end position="228"/>
    </location>
</feature>
<dbReference type="InterPro" id="IPR050189">
    <property type="entry name" value="MFS_Efflux_Transporters"/>
</dbReference>
<evidence type="ECO:0000313" key="8">
    <source>
        <dbReference type="EMBL" id="MBA8949633.1"/>
    </source>
</evidence>
<dbReference type="Gene3D" id="1.20.1250.20">
    <property type="entry name" value="MFS general substrate transporter like domains"/>
    <property type="match status" value="1"/>
</dbReference>
<protein>
    <submittedName>
        <fullName evidence="8">Putative MFS family arabinose efflux permease</fullName>
    </submittedName>
</protein>
<dbReference type="PRINTS" id="PR01035">
    <property type="entry name" value="TCRTETA"/>
</dbReference>
<dbReference type="Pfam" id="PF07690">
    <property type="entry name" value="MFS_1"/>
    <property type="match status" value="1"/>
</dbReference>
<keyword evidence="5 6" id="KW-0472">Membrane</keyword>
<evidence type="ECO:0000259" key="7">
    <source>
        <dbReference type="PROSITE" id="PS50850"/>
    </source>
</evidence>
<dbReference type="InterPro" id="IPR020846">
    <property type="entry name" value="MFS_dom"/>
</dbReference>
<evidence type="ECO:0000313" key="9">
    <source>
        <dbReference type="Proteomes" id="UP000572680"/>
    </source>
</evidence>
<organism evidence="8 9">
    <name type="scientific">Actinomadura namibiensis</name>
    <dbReference type="NCBI Taxonomy" id="182080"/>
    <lineage>
        <taxon>Bacteria</taxon>
        <taxon>Bacillati</taxon>
        <taxon>Actinomycetota</taxon>
        <taxon>Actinomycetes</taxon>
        <taxon>Streptosporangiales</taxon>
        <taxon>Thermomonosporaceae</taxon>
        <taxon>Actinomadura</taxon>
    </lineage>
</organism>
<evidence type="ECO:0000256" key="5">
    <source>
        <dbReference type="ARBA" id="ARBA00023136"/>
    </source>
</evidence>
<feature type="transmembrane region" description="Helical" evidence="6">
    <location>
        <begin position="49"/>
        <end position="69"/>
    </location>
</feature>
<evidence type="ECO:0000256" key="1">
    <source>
        <dbReference type="ARBA" id="ARBA00004651"/>
    </source>
</evidence>
<feature type="transmembrane region" description="Helical" evidence="6">
    <location>
        <begin position="248"/>
        <end position="271"/>
    </location>
</feature>
<dbReference type="EMBL" id="JACJIA010000001">
    <property type="protein sequence ID" value="MBA8949633.1"/>
    <property type="molecule type" value="Genomic_DNA"/>
</dbReference>
<dbReference type="PANTHER" id="PTHR43124">
    <property type="entry name" value="PURINE EFFLUX PUMP PBUE"/>
    <property type="match status" value="1"/>
</dbReference>
<dbReference type="InterPro" id="IPR001958">
    <property type="entry name" value="Tet-R_TetA/multi-R_MdtG-like"/>
</dbReference>
<comment type="subcellular location">
    <subcellularLocation>
        <location evidence="1">Cell membrane</location>
        <topology evidence="1">Multi-pass membrane protein</topology>
    </subcellularLocation>
</comment>
<evidence type="ECO:0000256" key="3">
    <source>
        <dbReference type="ARBA" id="ARBA00022692"/>
    </source>
</evidence>
<dbReference type="InterPro" id="IPR036259">
    <property type="entry name" value="MFS_trans_sf"/>
</dbReference>
<feature type="transmembrane region" description="Helical" evidence="6">
    <location>
        <begin position="81"/>
        <end position="100"/>
    </location>
</feature>
<feature type="transmembrane region" description="Helical" evidence="6">
    <location>
        <begin position="167"/>
        <end position="192"/>
    </location>
</feature>
<proteinExistence type="predicted"/>
<dbReference type="RefSeq" id="WP_182842031.1">
    <property type="nucleotide sequence ID" value="NZ_BAAALP010000012.1"/>
</dbReference>